<dbReference type="Proteomes" id="UP000541636">
    <property type="component" value="Unassembled WGS sequence"/>
</dbReference>
<name>A0A846ZJ39_9GAMM</name>
<gene>
    <name evidence="2" type="ORF">HF690_01385</name>
</gene>
<dbReference type="EMBL" id="JAAZQD010000001">
    <property type="protein sequence ID" value="NKZ37603.1"/>
    <property type="molecule type" value="Genomic_DNA"/>
</dbReference>
<sequence>MSASYSTNYSVKEIQSSSDHAFASAISIYADHVPPDLRTNTGEITHWLDHYNQTFEDRLHILSLSVNKNVAGFCELVHLKETNIVVIDYIAIDRRYRGGLEVFFNFATLVRSFILERYPTVSYVVVEIAPLKENEEIRYGLPLLRLVKMMGFGVIDATYIQPSLGNNNSESELEGALLINPKPTAGVLPKQSYLRIVRSIYYDHYVRWYGYHGKDYEHVYKSNTDRLYAEVAQHVKKERIVVNGLRHFPEDRPNEPTAVVAPPTKVLWPAIGMILFCLLVLLCMKALFKVSFVWIIAALIAAMILYFALSSMVDKRASPVLRELIKAFKSSFGKVK</sequence>
<reference evidence="2 3" key="1">
    <citation type="journal article" date="2017" name="Int. J. Syst. Evol. Microbiol.">
        <title>Oleiagrimonas citrea sp. nov., a marine bacterium isolated from tidal flat sediment and emended description of the genus Oleiagrimonas Fang et al. 2015 and Oleiagrimonas soli.</title>
        <authorList>
            <person name="Yang S.H."/>
            <person name="Seo H.S."/>
            <person name="Seong C.N."/>
            <person name="Kwon K.K."/>
        </authorList>
    </citation>
    <scope>NUCLEOTIDE SEQUENCE [LARGE SCALE GENOMIC DNA]</scope>
    <source>
        <strain evidence="2 3">MEBiC09124</strain>
    </source>
</reference>
<evidence type="ECO:0000313" key="3">
    <source>
        <dbReference type="Proteomes" id="UP000541636"/>
    </source>
</evidence>
<dbReference type="Gene3D" id="3.40.630.30">
    <property type="match status" value="1"/>
</dbReference>
<accession>A0A846ZJ39</accession>
<keyword evidence="1" id="KW-0472">Membrane</keyword>
<organism evidence="2 3">
    <name type="scientific">Oleiagrimonas citrea</name>
    <dbReference type="NCBI Taxonomy" id="1665687"/>
    <lineage>
        <taxon>Bacteria</taxon>
        <taxon>Pseudomonadati</taxon>
        <taxon>Pseudomonadota</taxon>
        <taxon>Gammaproteobacteria</taxon>
        <taxon>Lysobacterales</taxon>
        <taxon>Rhodanobacteraceae</taxon>
        <taxon>Oleiagrimonas</taxon>
    </lineage>
</organism>
<dbReference type="RefSeq" id="WP_168608192.1">
    <property type="nucleotide sequence ID" value="NZ_JAAZQD010000001.1"/>
</dbReference>
<protein>
    <submittedName>
        <fullName evidence="2">Uncharacterized protein</fullName>
    </submittedName>
</protein>
<comment type="caution">
    <text evidence="2">The sequence shown here is derived from an EMBL/GenBank/DDBJ whole genome shotgun (WGS) entry which is preliminary data.</text>
</comment>
<feature type="transmembrane region" description="Helical" evidence="1">
    <location>
        <begin position="266"/>
        <end position="284"/>
    </location>
</feature>
<keyword evidence="1" id="KW-0812">Transmembrane</keyword>
<feature type="transmembrane region" description="Helical" evidence="1">
    <location>
        <begin position="291"/>
        <end position="309"/>
    </location>
</feature>
<keyword evidence="1" id="KW-1133">Transmembrane helix</keyword>
<evidence type="ECO:0000256" key="1">
    <source>
        <dbReference type="SAM" id="Phobius"/>
    </source>
</evidence>
<keyword evidence="3" id="KW-1185">Reference proteome</keyword>
<proteinExistence type="predicted"/>
<dbReference type="AlphaFoldDB" id="A0A846ZJ39"/>
<evidence type="ECO:0000313" key="2">
    <source>
        <dbReference type="EMBL" id="NKZ37603.1"/>
    </source>
</evidence>